<evidence type="ECO:0000313" key="1">
    <source>
        <dbReference type="EMBL" id="KAK4497449.1"/>
    </source>
</evidence>
<evidence type="ECO:0000313" key="2">
    <source>
        <dbReference type="Proteomes" id="UP001305779"/>
    </source>
</evidence>
<sequence>MAPVCRPPAWPDGLVIIRPYFTSEQCLSHSKTGTLVIIRPYLTTREKPKATFLTLPQELRDHIYSFLPLVNHKSMLTRPVFMDESTQQAHKLYFSLIRVCRMLHKDVAKIFWSGNKIEHRYRFWRFVDRRALSPTYLVLITCLTLCFCACPDRGMWSVANISLLKSGSIWEIRLESLQLLRRPITLTKAFYGASDEVITATVRSRLAEAEEILNANGCIKIELLELINSIFDQAGQA</sequence>
<comment type="caution">
    <text evidence="1">The sequence shown here is derived from an EMBL/GenBank/DDBJ whole genome shotgun (WGS) entry which is preliminary data.</text>
</comment>
<accession>A0ABR0E7P1</accession>
<name>A0ABR0E7P1_ZASCE</name>
<organism evidence="1 2">
    <name type="scientific">Zasmidium cellare</name>
    <name type="common">Wine cellar mold</name>
    <name type="synonym">Racodium cellare</name>
    <dbReference type="NCBI Taxonomy" id="395010"/>
    <lineage>
        <taxon>Eukaryota</taxon>
        <taxon>Fungi</taxon>
        <taxon>Dikarya</taxon>
        <taxon>Ascomycota</taxon>
        <taxon>Pezizomycotina</taxon>
        <taxon>Dothideomycetes</taxon>
        <taxon>Dothideomycetidae</taxon>
        <taxon>Mycosphaerellales</taxon>
        <taxon>Mycosphaerellaceae</taxon>
        <taxon>Zasmidium</taxon>
    </lineage>
</organism>
<reference evidence="1 2" key="1">
    <citation type="journal article" date="2023" name="G3 (Bethesda)">
        <title>A chromosome-level genome assembly of Zasmidium syzygii isolated from banana leaves.</title>
        <authorList>
            <person name="van Westerhoven A.C."/>
            <person name="Mehrabi R."/>
            <person name="Talebi R."/>
            <person name="Steentjes M.B.F."/>
            <person name="Corcolon B."/>
            <person name="Chong P.A."/>
            <person name="Kema G.H.J."/>
            <person name="Seidl M.F."/>
        </authorList>
    </citation>
    <scope>NUCLEOTIDE SEQUENCE [LARGE SCALE GENOMIC DNA]</scope>
    <source>
        <strain evidence="1 2">P124</strain>
    </source>
</reference>
<gene>
    <name evidence="1" type="ORF">PRZ48_011900</name>
</gene>
<dbReference type="Proteomes" id="UP001305779">
    <property type="component" value="Unassembled WGS sequence"/>
</dbReference>
<evidence type="ECO:0008006" key="3">
    <source>
        <dbReference type="Google" id="ProtNLM"/>
    </source>
</evidence>
<dbReference type="EMBL" id="JAXOVC010000009">
    <property type="protein sequence ID" value="KAK4497449.1"/>
    <property type="molecule type" value="Genomic_DNA"/>
</dbReference>
<keyword evidence="2" id="KW-1185">Reference proteome</keyword>
<protein>
    <recommendedName>
        <fullName evidence="3">F-box domain-containing protein</fullName>
    </recommendedName>
</protein>
<proteinExistence type="predicted"/>